<evidence type="ECO:0000256" key="1">
    <source>
        <dbReference type="SAM" id="MobiDB-lite"/>
    </source>
</evidence>
<gene>
    <name evidence="2" type="primary">FXR2</name>
    <name evidence="2" type="ORF">SNEC2469_LOCUS21165</name>
</gene>
<proteinExistence type="predicted"/>
<dbReference type="AlphaFoldDB" id="A0A812XA69"/>
<organism evidence="2 3">
    <name type="scientific">Symbiodinium necroappetens</name>
    <dbReference type="NCBI Taxonomy" id="1628268"/>
    <lineage>
        <taxon>Eukaryota</taxon>
        <taxon>Sar</taxon>
        <taxon>Alveolata</taxon>
        <taxon>Dinophyceae</taxon>
        <taxon>Suessiales</taxon>
        <taxon>Symbiodiniaceae</taxon>
        <taxon>Symbiodinium</taxon>
    </lineage>
</organism>
<accession>A0A812XA69</accession>
<evidence type="ECO:0000313" key="3">
    <source>
        <dbReference type="Proteomes" id="UP000601435"/>
    </source>
</evidence>
<feature type="non-terminal residue" evidence="2">
    <location>
        <position position="1"/>
    </location>
</feature>
<sequence length="269" mass="29218">MWPQATSDQGRQGARRRSAEIVEVNEALDEERLLRSSLLATAALAVFRGLGGAAGASSRSELLQTLTLRLAPSGSPARCTLRSWLRRLRLCRAREVVLPDDRLASKQKVSGVALIRRCGFTGRAVAFVLPGASPVVPATSAPGLPRHSTGRWQGLAGLAGPCVAAAAALSAATRRTRCARVVRSALSDNPWEDVNKRTRTKGKTQGGAPWFAPGWGEEGDEDEEEELERKKPVEESVYCCWVMPKKTAADFLKEWAEEEEASDEQKDLL</sequence>
<feature type="compositionally biased region" description="Acidic residues" evidence="1">
    <location>
        <begin position="217"/>
        <end position="226"/>
    </location>
</feature>
<dbReference type="OrthoDB" id="10488148at2759"/>
<protein>
    <submittedName>
        <fullName evidence="2">FXR2 protein</fullName>
    </submittedName>
</protein>
<evidence type="ECO:0000313" key="2">
    <source>
        <dbReference type="EMBL" id="CAE7732358.1"/>
    </source>
</evidence>
<keyword evidence="3" id="KW-1185">Reference proteome</keyword>
<feature type="region of interest" description="Disordered" evidence="1">
    <location>
        <begin position="192"/>
        <end position="232"/>
    </location>
</feature>
<dbReference type="EMBL" id="CAJNJA010037364">
    <property type="protein sequence ID" value="CAE7732358.1"/>
    <property type="molecule type" value="Genomic_DNA"/>
</dbReference>
<name>A0A812XA69_9DINO</name>
<comment type="caution">
    <text evidence="2">The sequence shown here is derived from an EMBL/GenBank/DDBJ whole genome shotgun (WGS) entry which is preliminary data.</text>
</comment>
<reference evidence="2" key="1">
    <citation type="submission" date="2021-02" db="EMBL/GenBank/DDBJ databases">
        <authorList>
            <person name="Dougan E. K."/>
            <person name="Rhodes N."/>
            <person name="Thang M."/>
            <person name="Chan C."/>
        </authorList>
    </citation>
    <scope>NUCLEOTIDE SEQUENCE</scope>
</reference>
<dbReference type="Proteomes" id="UP000601435">
    <property type="component" value="Unassembled WGS sequence"/>
</dbReference>